<dbReference type="EMBL" id="JAAKZV010000077">
    <property type="protein sequence ID" value="NGN65909.1"/>
    <property type="molecule type" value="Genomic_DNA"/>
</dbReference>
<sequence>MTAARPEGLTLPEELLLLALEPSRGTAVGPRQPLRYGLAAAALAELELAGRVAEHHGRLTGSRAAVVNSQPLGNQLLDAALSTLSPEGTPAQRWVRQAGVDMEDMCWTLLRRRGAVRIEARRALGIIPVTRHSAGSTDLATPARARLRTGLRDGLSDPRDIALAALVSATGLDAWLCAGGPLSRERRDLGRLARETWYADTVIRAVKQSKRSPLSPGWTTSPTSSDGD</sequence>
<dbReference type="GO" id="GO:0012505">
    <property type="term" value="C:endomembrane system"/>
    <property type="evidence" value="ECO:0007669"/>
    <property type="project" value="UniProtKB-ARBA"/>
</dbReference>
<name>A0A6G4U0W7_9ACTN</name>
<evidence type="ECO:0000256" key="2">
    <source>
        <dbReference type="ARBA" id="ARBA00023034"/>
    </source>
</evidence>
<keyword evidence="3" id="KW-0446">Lipid-binding</keyword>
<dbReference type="Proteomes" id="UP000481583">
    <property type="component" value="Unassembled WGS sequence"/>
</dbReference>
<evidence type="ECO:0000313" key="7">
    <source>
        <dbReference type="Proteomes" id="UP000481583"/>
    </source>
</evidence>
<gene>
    <name evidence="6" type="ORF">G5C51_18660</name>
</gene>
<feature type="region of interest" description="Disordered" evidence="5">
    <location>
        <begin position="208"/>
        <end position="228"/>
    </location>
</feature>
<keyword evidence="7" id="KW-1185">Reference proteome</keyword>
<protein>
    <submittedName>
        <fullName evidence="6">GPP34 family phosphoprotein</fullName>
    </submittedName>
</protein>
<dbReference type="InterPro" id="IPR008628">
    <property type="entry name" value="GPP34-like"/>
</dbReference>
<evidence type="ECO:0000256" key="3">
    <source>
        <dbReference type="ARBA" id="ARBA00023121"/>
    </source>
</evidence>
<dbReference type="GO" id="GO:0005737">
    <property type="term" value="C:cytoplasm"/>
    <property type="evidence" value="ECO:0007669"/>
    <property type="project" value="UniProtKB-ARBA"/>
</dbReference>
<dbReference type="GO" id="GO:0070273">
    <property type="term" value="F:phosphatidylinositol-4-phosphate binding"/>
    <property type="evidence" value="ECO:0007669"/>
    <property type="project" value="InterPro"/>
</dbReference>
<comment type="caution">
    <text evidence="6">The sequence shown here is derived from an EMBL/GenBank/DDBJ whole genome shotgun (WGS) entry which is preliminary data.</text>
</comment>
<organism evidence="6 7">
    <name type="scientific">Streptomyces coryli</name>
    <dbReference type="NCBI Taxonomy" id="1128680"/>
    <lineage>
        <taxon>Bacteria</taxon>
        <taxon>Bacillati</taxon>
        <taxon>Actinomycetota</taxon>
        <taxon>Actinomycetes</taxon>
        <taxon>Kitasatosporales</taxon>
        <taxon>Streptomycetaceae</taxon>
        <taxon>Streptomyces</taxon>
    </lineage>
</organism>
<comment type="subcellular location">
    <subcellularLocation>
        <location evidence="1">Golgi apparatus membrane</location>
        <topology evidence="1">Peripheral membrane protein</topology>
        <orientation evidence="1">Cytoplasmic side</orientation>
    </subcellularLocation>
</comment>
<evidence type="ECO:0000256" key="1">
    <source>
        <dbReference type="ARBA" id="ARBA00004255"/>
    </source>
</evidence>
<reference evidence="6 7" key="1">
    <citation type="submission" date="2020-02" db="EMBL/GenBank/DDBJ databases">
        <title>Whole-genome analyses of novel actinobacteria.</title>
        <authorList>
            <person name="Sahin N."/>
        </authorList>
    </citation>
    <scope>NUCLEOTIDE SEQUENCE [LARGE SCALE GENOMIC DNA]</scope>
    <source>
        <strain evidence="6 7">A7024</strain>
    </source>
</reference>
<dbReference type="Gene3D" id="1.10.3630.10">
    <property type="entry name" value="yeast vps74-n-term truncation variant domain like"/>
    <property type="match status" value="1"/>
</dbReference>
<dbReference type="Pfam" id="PF05719">
    <property type="entry name" value="GPP34"/>
    <property type="match status" value="1"/>
</dbReference>
<accession>A0A6G4U0W7</accession>
<proteinExistence type="predicted"/>
<feature type="compositionally biased region" description="Polar residues" evidence="5">
    <location>
        <begin position="217"/>
        <end position="228"/>
    </location>
</feature>
<dbReference type="InterPro" id="IPR038261">
    <property type="entry name" value="GPP34-like_sf"/>
</dbReference>
<keyword evidence="4" id="KW-0472">Membrane</keyword>
<evidence type="ECO:0000256" key="4">
    <source>
        <dbReference type="ARBA" id="ARBA00023136"/>
    </source>
</evidence>
<keyword evidence="2" id="KW-0333">Golgi apparatus</keyword>
<evidence type="ECO:0000256" key="5">
    <source>
        <dbReference type="SAM" id="MobiDB-lite"/>
    </source>
</evidence>
<dbReference type="AlphaFoldDB" id="A0A6G4U0W7"/>
<evidence type="ECO:0000313" key="6">
    <source>
        <dbReference type="EMBL" id="NGN65909.1"/>
    </source>
</evidence>